<sequence length="100" mass="11673">MFILVMELRRLTKLQLRQPLFLGWVLSGVGRCITLEKIRAGACPQCGGNMRYYNKPKEWIGYVDANGKNRREATEHVPALECRRNSEHWYKVDPAEVHEE</sequence>
<gene>
    <name evidence="1" type="ORF">CYJ32_03925</name>
</gene>
<organism evidence="1 2">
    <name type="scientific">Alloscardovia omnicolens</name>
    <dbReference type="NCBI Taxonomy" id="419015"/>
    <lineage>
        <taxon>Bacteria</taxon>
        <taxon>Bacillati</taxon>
        <taxon>Actinomycetota</taxon>
        <taxon>Actinomycetes</taxon>
        <taxon>Bifidobacteriales</taxon>
        <taxon>Bifidobacteriaceae</taxon>
        <taxon>Alloscardovia</taxon>
    </lineage>
</organism>
<dbReference type="AlphaFoldDB" id="A0A2I1M5V3"/>
<evidence type="ECO:0000313" key="1">
    <source>
        <dbReference type="EMBL" id="PKZ15522.1"/>
    </source>
</evidence>
<name>A0A2I1M5V3_9BIFI</name>
<reference evidence="1 2" key="1">
    <citation type="submission" date="2017-12" db="EMBL/GenBank/DDBJ databases">
        <title>Phylogenetic diversity of female urinary microbiome.</title>
        <authorList>
            <person name="Thomas-White K."/>
            <person name="Wolfe A.J."/>
        </authorList>
    </citation>
    <scope>NUCLEOTIDE SEQUENCE [LARGE SCALE GENOMIC DNA]</scope>
    <source>
        <strain evidence="1 2">UMB0064</strain>
    </source>
</reference>
<comment type="caution">
    <text evidence="1">The sequence shown here is derived from an EMBL/GenBank/DDBJ whole genome shotgun (WGS) entry which is preliminary data.</text>
</comment>
<accession>A0A2I1M5V3</accession>
<dbReference type="EMBL" id="PKGU01000002">
    <property type="protein sequence ID" value="PKZ15522.1"/>
    <property type="molecule type" value="Genomic_DNA"/>
</dbReference>
<dbReference type="Proteomes" id="UP000242263">
    <property type="component" value="Unassembled WGS sequence"/>
</dbReference>
<protein>
    <submittedName>
        <fullName evidence="1">Uncharacterized protein</fullName>
    </submittedName>
</protein>
<proteinExistence type="predicted"/>
<evidence type="ECO:0000313" key="2">
    <source>
        <dbReference type="Proteomes" id="UP000242263"/>
    </source>
</evidence>